<evidence type="ECO:0000313" key="15">
    <source>
        <dbReference type="EMBL" id="KYJ86366.1"/>
    </source>
</evidence>
<dbReference type="NCBIfam" id="TIGR00651">
    <property type="entry name" value="pta"/>
    <property type="match status" value="1"/>
</dbReference>
<dbReference type="OrthoDB" id="9808984at2"/>
<dbReference type="UniPathway" id="UPA00340">
    <property type="reaction ID" value="UER00459"/>
</dbReference>
<evidence type="ECO:0000259" key="14">
    <source>
        <dbReference type="Pfam" id="PF07085"/>
    </source>
</evidence>
<comment type="similarity">
    <text evidence="4 12">In the N-terminal section; belongs to the CobB/CobQ family.</text>
</comment>
<evidence type="ECO:0000256" key="5">
    <source>
        <dbReference type="ARBA" id="ARBA00011643"/>
    </source>
</evidence>
<evidence type="ECO:0000256" key="8">
    <source>
        <dbReference type="ARBA" id="ARBA00022490"/>
    </source>
</evidence>
<dbReference type="EMBL" id="LNKT01000034">
    <property type="protein sequence ID" value="KYJ86366.1"/>
    <property type="molecule type" value="Genomic_DNA"/>
</dbReference>
<comment type="subunit">
    <text evidence="5">Homohexamer.</text>
</comment>
<evidence type="ECO:0000313" key="16">
    <source>
        <dbReference type="Proteomes" id="UP000075359"/>
    </source>
</evidence>
<keyword evidence="8 12" id="KW-0963">Cytoplasm</keyword>
<feature type="domain" description="Phosphate acetyl/butaryl transferase" evidence="13">
    <location>
        <begin position="372"/>
        <end position="689"/>
    </location>
</feature>
<dbReference type="PANTHER" id="PTHR43356:SF2">
    <property type="entry name" value="PHOSPHATE ACETYLTRANSFERASE"/>
    <property type="match status" value="1"/>
</dbReference>
<keyword evidence="16" id="KW-1185">Reference proteome</keyword>
<organism evidence="15 16">
    <name type="scientific">Sulfurovum riftiae</name>
    <dbReference type="NCBI Taxonomy" id="1630136"/>
    <lineage>
        <taxon>Bacteria</taxon>
        <taxon>Pseudomonadati</taxon>
        <taxon>Campylobacterota</taxon>
        <taxon>Epsilonproteobacteria</taxon>
        <taxon>Campylobacterales</taxon>
        <taxon>Sulfurovaceae</taxon>
        <taxon>Sulfurovum</taxon>
    </lineage>
</organism>
<comment type="pathway">
    <text evidence="2 12">Metabolic intermediate biosynthesis; acetyl-CoA biosynthesis; acetyl-CoA from acetate: step 2/2.</text>
</comment>
<evidence type="ECO:0000259" key="13">
    <source>
        <dbReference type="Pfam" id="PF01515"/>
    </source>
</evidence>
<protein>
    <recommendedName>
        <fullName evidence="7 12">Phosphate acetyltransferase</fullName>
        <ecNumber evidence="6 12">2.3.1.8</ecNumber>
    </recommendedName>
    <alternativeName>
        <fullName evidence="11 12">Phosphotransacetylase</fullName>
    </alternativeName>
</protein>
<evidence type="ECO:0000256" key="6">
    <source>
        <dbReference type="ARBA" id="ARBA00012707"/>
    </source>
</evidence>
<dbReference type="InterPro" id="IPR042113">
    <property type="entry name" value="P_AcTrfase_dom1"/>
</dbReference>
<dbReference type="Pfam" id="PF07085">
    <property type="entry name" value="DRTGG"/>
    <property type="match status" value="1"/>
</dbReference>
<dbReference type="SUPFAM" id="SSF52540">
    <property type="entry name" value="P-loop containing nucleoside triphosphate hydrolases"/>
    <property type="match status" value="1"/>
</dbReference>
<dbReference type="InterPro" id="IPR042112">
    <property type="entry name" value="P_AcTrfase_dom2"/>
</dbReference>
<accession>A0A151CFS4</accession>
<comment type="subcellular location">
    <subcellularLocation>
        <location evidence="1 12">Cytoplasm</location>
    </subcellularLocation>
</comment>
<proteinExistence type="inferred from homology"/>
<dbReference type="Gene3D" id="3.40.1390.20">
    <property type="entry name" value="HprK N-terminal domain-like"/>
    <property type="match status" value="1"/>
</dbReference>
<keyword evidence="10 12" id="KW-0012">Acyltransferase</keyword>
<dbReference type="PIRSF" id="PIRSF006107">
    <property type="entry name" value="PhpActrans_proteobac"/>
    <property type="match status" value="1"/>
</dbReference>
<evidence type="ECO:0000256" key="1">
    <source>
        <dbReference type="ARBA" id="ARBA00004496"/>
    </source>
</evidence>
<evidence type="ECO:0000256" key="10">
    <source>
        <dbReference type="ARBA" id="ARBA00023315"/>
    </source>
</evidence>
<dbReference type="Pfam" id="PF13500">
    <property type="entry name" value="AAA_26"/>
    <property type="match status" value="1"/>
</dbReference>
<name>A0A151CFS4_9BACT</name>
<dbReference type="InterPro" id="IPR016475">
    <property type="entry name" value="P-Actrans_bac"/>
</dbReference>
<comment type="similarity">
    <text evidence="3 12">In the C-terminal section; belongs to the phosphate acetyltransferase and butyryltransferase family.</text>
</comment>
<dbReference type="InterPro" id="IPR004614">
    <property type="entry name" value="P_AcTrfase"/>
</dbReference>
<dbReference type="NCBIfam" id="NF007233">
    <property type="entry name" value="PRK09653.1"/>
    <property type="match status" value="1"/>
</dbReference>
<comment type="caution">
    <text evidence="15">The sequence shown here is derived from an EMBL/GenBank/DDBJ whole genome shotgun (WGS) entry which is preliminary data.</text>
</comment>
<dbReference type="InterPro" id="IPR027417">
    <property type="entry name" value="P-loop_NTPase"/>
</dbReference>
<dbReference type="SUPFAM" id="SSF53659">
    <property type="entry name" value="Isocitrate/Isopropylmalate dehydrogenase-like"/>
    <property type="match status" value="1"/>
</dbReference>
<sequence>MHHQSIYIASSESQSGTLIISIGFMEMLKGRYKNVAFFRPVVPDKREEETHIPFMLEHFDLKIPYDSCVGFTESEVIQAFADNREETLIEALIAKVDYLQQHYDFILIDGYPRNRFAATFDFDINLKIAKNLGTVFCPVLNAKDKDADEINNEIQLLSETILSEGCRELAIFVNRCESDIVEKVQQGHLHFGTHQQVYLLPEIREIDTPTLRQIVKVLEAKIILCEDEQLNHLVRSSKIAAMGVANYLSRIAEDHLIIVPADRNDIILASHLSYAAKNHPNIAGLILSGGITPSDTIIDLIKDFPQAPIPILSVKSDSYQTAIAVEQVKPKITAEDTHKIILIKALFDTHIDKEKLAQRFRESKNNIITPVMFQYRLFEKARAHKKTIVLPESEDERILRAASVLLQRDIVNIILLGEKEEIEHQCAQLRLDISKASIINPSKSDLLETFTEQFHALREAKGLTLPAARDAMVHANYFATMLLYNGMADGMVSGASHTTADTIRPALQIIKTKPGISIVSSVFFMLLETKVLIYGDCAVNLDPTAEELAHIAISSADTAAAFGIEPRVALLSYSTGDSGSGPEVEKVREATKMAQQLRPDLLIEGPIQYDAAIDMKVAKKKLPHSKVAGRATVFVFPDLNTGNNTYKAVQRSTGATAIGPILQGLKLPVNDLSRGCLVDDIVNTVAITAVQAQQLDQR</sequence>
<comment type="catalytic activity">
    <reaction evidence="12">
        <text>acetyl-CoA + phosphate = acetyl phosphate + CoA</text>
        <dbReference type="Rhea" id="RHEA:19521"/>
        <dbReference type="ChEBI" id="CHEBI:22191"/>
        <dbReference type="ChEBI" id="CHEBI:43474"/>
        <dbReference type="ChEBI" id="CHEBI:57287"/>
        <dbReference type="ChEBI" id="CHEBI:57288"/>
        <dbReference type="EC" id="2.3.1.8"/>
    </reaction>
</comment>
<dbReference type="Proteomes" id="UP000075359">
    <property type="component" value="Unassembled WGS sequence"/>
</dbReference>
<comment type="domain">
    <text evidence="12">The N-terminal region seems to be important for proper quaternary structure. The C-terminal region contains the substrate-binding site.</text>
</comment>
<evidence type="ECO:0000256" key="12">
    <source>
        <dbReference type="PIRNR" id="PIRNR006107"/>
    </source>
</evidence>
<evidence type="ECO:0000256" key="2">
    <source>
        <dbReference type="ARBA" id="ARBA00004989"/>
    </source>
</evidence>
<dbReference type="STRING" id="1630136.AS592_06110"/>
<comment type="function">
    <text evidence="12">Involved in acetate metabolism.</text>
</comment>
<dbReference type="InterPro" id="IPR050500">
    <property type="entry name" value="Phos_Acetyltrans/Butyryltrans"/>
</dbReference>
<keyword evidence="9 12" id="KW-0808">Transferase</keyword>
<gene>
    <name evidence="15" type="ORF">AS592_06110</name>
</gene>
<dbReference type="NCBIfam" id="NF004167">
    <property type="entry name" value="PRK05632.1"/>
    <property type="match status" value="1"/>
</dbReference>
<dbReference type="Gene3D" id="3.40.50.10750">
    <property type="entry name" value="Isocitrate/Isopropylmalate dehydrogenase-like"/>
    <property type="match status" value="1"/>
</dbReference>
<dbReference type="Gene3D" id="3.40.50.10950">
    <property type="match status" value="1"/>
</dbReference>
<dbReference type="EC" id="2.3.1.8" evidence="6 12"/>
<evidence type="ECO:0000256" key="9">
    <source>
        <dbReference type="ARBA" id="ARBA00022679"/>
    </source>
</evidence>
<reference evidence="15 16" key="1">
    <citation type="submission" date="2015-11" db="EMBL/GenBank/DDBJ databases">
        <title>Draft genome of Sulfurovum riftiae 1812E, a member of the Epsilonproteobacteria isolated from the tube of the deep-sea hydrothermal vent tubewom Riftia pachyptila.</title>
        <authorList>
            <person name="Vetriani C."/>
            <person name="Giovannelli D."/>
        </authorList>
    </citation>
    <scope>NUCLEOTIDE SEQUENCE [LARGE SCALE GENOMIC DNA]</scope>
    <source>
        <strain evidence="15 16">1812E</strain>
    </source>
</reference>
<dbReference type="RefSeq" id="WP_067331274.1">
    <property type="nucleotide sequence ID" value="NZ_LNKT01000034.1"/>
</dbReference>
<dbReference type="GO" id="GO:0005737">
    <property type="term" value="C:cytoplasm"/>
    <property type="evidence" value="ECO:0007669"/>
    <property type="project" value="UniProtKB-SubCell"/>
</dbReference>
<dbReference type="PANTHER" id="PTHR43356">
    <property type="entry name" value="PHOSPHATE ACETYLTRANSFERASE"/>
    <property type="match status" value="1"/>
</dbReference>
<dbReference type="SUPFAM" id="SSF75138">
    <property type="entry name" value="HprK N-terminal domain-like"/>
    <property type="match status" value="1"/>
</dbReference>
<dbReference type="AlphaFoldDB" id="A0A151CFS4"/>
<evidence type="ECO:0000256" key="4">
    <source>
        <dbReference type="ARBA" id="ARBA00009786"/>
    </source>
</evidence>
<dbReference type="FunFam" id="3.40.50.10750:FF:000001">
    <property type="entry name" value="Phosphate acetyltransferase"/>
    <property type="match status" value="1"/>
</dbReference>
<feature type="domain" description="DRTGG" evidence="14">
    <location>
        <begin position="213"/>
        <end position="327"/>
    </location>
</feature>
<dbReference type="GO" id="GO:0008959">
    <property type="term" value="F:phosphate acetyltransferase activity"/>
    <property type="evidence" value="ECO:0007669"/>
    <property type="project" value="UniProtKB-EC"/>
</dbReference>
<dbReference type="Pfam" id="PF01515">
    <property type="entry name" value="PTA_PTB"/>
    <property type="match status" value="1"/>
</dbReference>
<evidence type="ECO:0000256" key="7">
    <source>
        <dbReference type="ARBA" id="ARBA00021528"/>
    </source>
</evidence>
<dbReference type="InterPro" id="IPR002505">
    <property type="entry name" value="PTA_PTB"/>
</dbReference>
<dbReference type="GO" id="GO:0006085">
    <property type="term" value="P:acetyl-CoA biosynthetic process"/>
    <property type="evidence" value="ECO:0007669"/>
    <property type="project" value="UniProtKB-UniPathway"/>
</dbReference>
<evidence type="ECO:0000256" key="11">
    <source>
        <dbReference type="ARBA" id="ARBA00031108"/>
    </source>
</evidence>
<evidence type="ECO:0000256" key="3">
    <source>
        <dbReference type="ARBA" id="ARBA00008756"/>
    </source>
</evidence>
<dbReference type="InterPro" id="IPR010766">
    <property type="entry name" value="DRTGG"/>
</dbReference>
<dbReference type="InterPro" id="IPR028979">
    <property type="entry name" value="Ser_kin/Pase_Hpr-like_N_sf"/>
</dbReference>